<evidence type="ECO:0000313" key="6">
    <source>
        <dbReference type="EMBL" id="KAL1877667.1"/>
    </source>
</evidence>
<dbReference type="GO" id="GO:0160154">
    <property type="term" value="F:tRNA pseudouridine(38/39) synthase activity"/>
    <property type="evidence" value="ECO:0007669"/>
    <property type="project" value="UniProtKB-EC"/>
</dbReference>
<dbReference type="EMBL" id="JAVDPF010000013">
    <property type="protein sequence ID" value="KAL1877667.1"/>
    <property type="molecule type" value="Genomic_DNA"/>
</dbReference>
<gene>
    <name evidence="6" type="primary">DEG1</name>
    <name evidence="6" type="ORF">Plec18167_004633</name>
</gene>
<feature type="compositionally biased region" description="Acidic residues" evidence="4">
    <location>
        <begin position="244"/>
        <end position="253"/>
    </location>
</feature>
<evidence type="ECO:0000256" key="2">
    <source>
        <dbReference type="ARBA" id="ARBA00022694"/>
    </source>
</evidence>
<keyword evidence="2" id="KW-0819">tRNA processing</keyword>
<dbReference type="InterPro" id="IPR020097">
    <property type="entry name" value="PsdUridine_synth_TruA_a/b_dom"/>
</dbReference>
<dbReference type="Pfam" id="PF01416">
    <property type="entry name" value="PseudoU_synth_1"/>
    <property type="match status" value="1"/>
</dbReference>
<dbReference type="Gene3D" id="3.30.70.660">
    <property type="entry name" value="Pseudouridine synthase I, catalytic domain, C-terminal subdomain"/>
    <property type="match status" value="1"/>
</dbReference>
<dbReference type="CDD" id="cd02569">
    <property type="entry name" value="PseudoU_synth_ScPus3"/>
    <property type="match status" value="1"/>
</dbReference>
<dbReference type="InterPro" id="IPR020103">
    <property type="entry name" value="PsdUridine_synth_cat_dom_sf"/>
</dbReference>
<reference evidence="6 7" key="1">
    <citation type="journal article" date="2024" name="IMA Fungus">
        <title>IMA Genome - F19 : A genome assembly and annotation guide to empower mycologists, including annotated draft genome sequences of Ceratocystis pirilliformis, Diaporthe australafricana, Fusarium ophioides, Paecilomyces lecythidis, and Sporothrix stenoceras.</title>
        <authorList>
            <person name="Aylward J."/>
            <person name="Wilson A.M."/>
            <person name="Visagie C.M."/>
            <person name="Spraker J."/>
            <person name="Barnes I."/>
            <person name="Buitendag C."/>
            <person name="Ceriani C."/>
            <person name="Del Mar Angel L."/>
            <person name="du Plessis D."/>
            <person name="Fuchs T."/>
            <person name="Gasser K."/>
            <person name="Kramer D."/>
            <person name="Li W."/>
            <person name="Munsamy K."/>
            <person name="Piso A."/>
            <person name="Price J.L."/>
            <person name="Sonnekus B."/>
            <person name="Thomas C."/>
            <person name="van der Nest A."/>
            <person name="van Dijk A."/>
            <person name="van Heerden A."/>
            <person name="van Vuuren N."/>
            <person name="Yilmaz N."/>
            <person name="Duong T.A."/>
            <person name="van der Merwe N.A."/>
            <person name="Wingfield M.J."/>
            <person name="Wingfield B.D."/>
        </authorList>
    </citation>
    <scope>NUCLEOTIDE SEQUENCE [LARGE SCALE GENOMIC DNA]</scope>
    <source>
        <strain evidence="6 7">CMW 18167</strain>
    </source>
</reference>
<keyword evidence="3 6" id="KW-0413">Isomerase</keyword>
<dbReference type="InterPro" id="IPR020095">
    <property type="entry name" value="PsdUridine_synth_TruA_C"/>
</dbReference>
<protein>
    <submittedName>
        <fullName evidence="6">Pseudouridine synthase deg1</fullName>
        <ecNumber evidence="6">5.4.99.45</ecNumber>
    </submittedName>
</protein>
<sequence length="620" mass="68515">MSNPGETLAAEGPDYSTWSTDSLIARITELERQLHAQTVQLSPPAASTSSSSVAGVGTKPTSEPSTAPPPSLKRKSPPPPEDFTRVASPTKPAKEVREIDPSKYHTRFIALKFAYLGQRYNGYEHANGNATPLATIEEELWKALRKTRLIFPTGASGKDDIGDGPRAMRPYSISWDGCEYSKCGRTDRGVSAFGQVISLRVRSARPKKPTKSKSPPPEVEPAGVPPQDNEVLENDSSLPGLDVSDMESETEEQWDDVANELPYIHILNNVLPEDIRILAWCPHPPPGFDARFSCRERQYRYFFTQPAFSPTPGPAGFARSTGSPYREGWLDIDAMREAAKHFEGVHDFRNFCKLDTSKQIENFERIIYHADIELVDPKTNPLGYVGKTGFRPLKDGGSTANLEQSEDKWPSTPQVYTFTLHGSAFLWHQVRHMVAILFLVGQGLESPSIVPELLDITKNPRKPAYDMASDAPLVLWDCIFPDESSGSRADALEWIYAGDPSISGSLTGKGDGKFGLGGIVDELWSVWRQRKIDEVLASALLDLAVSQGDQNIIQDGPNAVKPSRSQKVFYGGNEARAGGKYVPVMKRRKLDAVEVQNARYLASRERRTERNQGAELENAS</sequence>
<accession>A0ABR3XNU4</accession>
<organism evidence="6 7">
    <name type="scientific">Paecilomyces lecythidis</name>
    <dbReference type="NCBI Taxonomy" id="3004212"/>
    <lineage>
        <taxon>Eukaryota</taxon>
        <taxon>Fungi</taxon>
        <taxon>Dikarya</taxon>
        <taxon>Ascomycota</taxon>
        <taxon>Pezizomycotina</taxon>
        <taxon>Eurotiomycetes</taxon>
        <taxon>Eurotiomycetidae</taxon>
        <taxon>Eurotiales</taxon>
        <taxon>Thermoascaceae</taxon>
        <taxon>Paecilomyces</taxon>
    </lineage>
</organism>
<comment type="similarity">
    <text evidence="1">Belongs to the tRNA pseudouridine synthase TruA family.</text>
</comment>
<dbReference type="InterPro" id="IPR001406">
    <property type="entry name" value="PsdUridine_synth_TruA"/>
</dbReference>
<dbReference type="HAMAP" id="MF_00171">
    <property type="entry name" value="TruA"/>
    <property type="match status" value="1"/>
</dbReference>
<feature type="compositionally biased region" description="Pro residues" evidence="4">
    <location>
        <begin position="66"/>
        <end position="81"/>
    </location>
</feature>
<dbReference type="Gene3D" id="3.30.70.580">
    <property type="entry name" value="Pseudouridine synthase I, catalytic domain, N-terminal subdomain"/>
    <property type="match status" value="1"/>
</dbReference>
<dbReference type="Proteomes" id="UP001583193">
    <property type="component" value="Unassembled WGS sequence"/>
</dbReference>
<dbReference type="InterPro" id="IPR020094">
    <property type="entry name" value="TruA/RsuA/RluB/E/F_N"/>
</dbReference>
<name>A0ABR3XNU4_9EURO</name>
<feature type="region of interest" description="Disordered" evidence="4">
    <location>
        <begin position="203"/>
        <end position="253"/>
    </location>
</feature>
<feature type="compositionally biased region" description="Low complexity" evidence="4">
    <location>
        <begin position="42"/>
        <end position="65"/>
    </location>
</feature>
<dbReference type="EC" id="5.4.99.45" evidence="6"/>
<keyword evidence="7" id="KW-1185">Reference proteome</keyword>
<evidence type="ECO:0000256" key="4">
    <source>
        <dbReference type="SAM" id="MobiDB-lite"/>
    </source>
</evidence>
<evidence type="ECO:0000256" key="1">
    <source>
        <dbReference type="ARBA" id="ARBA00009375"/>
    </source>
</evidence>
<dbReference type="SUPFAM" id="SSF55120">
    <property type="entry name" value="Pseudouridine synthase"/>
    <property type="match status" value="1"/>
</dbReference>
<evidence type="ECO:0000313" key="7">
    <source>
        <dbReference type="Proteomes" id="UP001583193"/>
    </source>
</evidence>
<evidence type="ECO:0000256" key="3">
    <source>
        <dbReference type="ARBA" id="ARBA00023235"/>
    </source>
</evidence>
<feature type="region of interest" description="Disordered" evidence="4">
    <location>
        <begin position="35"/>
        <end position="99"/>
    </location>
</feature>
<evidence type="ECO:0000259" key="5">
    <source>
        <dbReference type="Pfam" id="PF01416"/>
    </source>
</evidence>
<dbReference type="PANTHER" id="PTHR11142">
    <property type="entry name" value="PSEUDOURIDYLATE SYNTHASE"/>
    <property type="match status" value="1"/>
</dbReference>
<proteinExistence type="inferred from homology"/>
<feature type="domain" description="Pseudouridine synthase I TruA alpha/beta" evidence="5">
    <location>
        <begin position="338"/>
        <end position="481"/>
    </location>
</feature>
<dbReference type="InterPro" id="IPR041707">
    <property type="entry name" value="Pus3-like"/>
</dbReference>
<comment type="caution">
    <text evidence="6">The sequence shown here is derived from an EMBL/GenBank/DDBJ whole genome shotgun (WGS) entry which is preliminary data.</text>
</comment>
<dbReference type="PANTHER" id="PTHR11142:SF5">
    <property type="entry name" value="TRNA PSEUDOURIDINE(38_39) SYNTHASE"/>
    <property type="match status" value="1"/>
</dbReference>